<dbReference type="AlphaFoldDB" id="A0A6A6DZH3"/>
<reference evidence="1" key="1">
    <citation type="journal article" date="2020" name="Stud. Mycol.">
        <title>101 Dothideomycetes genomes: a test case for predicting lifestyles and emergence of pathogens.</title>
        <authorList>
            <person name="Haridas S."/>
            <person name="Albert R."/>
            <person name="Binder M."/>
            <person name="Bloem J."/>
            <person name="Labutti K."/>
            <person name="Salamov A."/>
            <person name="Andreopoulos B."/>
            <person name="Baker S."/>
            <person name="Barry K."/>
            <person name="Bills G."/>
            <person name="Bluhm B."/>
            <person name="Cannon C."/>
            <person name="Castanera R."/>
            <person name="Culley D."/>
            <person name="Daum C."/>
            <person name="Ezra D."/>
            <person name="Gonzalez J."/>
            <person name="Henrissat B."/>
            <person name="Kuo A."/>
            <person name="Liang C."/>
            <person name="Lipzen A."/>
            <person name="Lutzoni F."/>
            <person name="Magnuson J."/>
            <person name="Mondo S."/>
            <person name="Nolan M."/>
            <person name="Ohm R."/>
            <person name="Pangilinan J."/>
            <person name="Park H.-J."/>
            <person name="Ramirez L."/>
            <person name="Alfaro M."/>
            <person name="Sun H."/>
            <person name="Tritt A."/>
            <person name="Yoshinaga Y."/>
            <person name="Zwiers L.-H."/>
            <person name="Turgeon B."/>
            <person name="Goodwin S."/>
            <person name="Spatafora J."/>
            <person name="Crous P."/>
            <person name="Grigoriev I."/>
        </authorList>
    </citation>
    <scope>NUCLEOTIDE SEQUENCE</scope>
    <source>
        <strain evidence="1">CBS 207.26</strain>
    </source>
</reference>
<sequence length="162" mass="18542">MLDCFHSALVFIPFSSGDCKSPLVKRQEVGIFSSIHLAHYLSRIAIHSLQFMRLLHLFPASGQIYLPPGYLHAVYTLEGGILVDSISQIKRSETQIENLKIFDWDRGNRHERKRTHSDPAHALHFHDLIFYLPHIVHVQITLCFIYLIGKTAIGNLTTLRQA</sequence>
<proteinExistence type="predicted"/>
<dbReference type="EMBL" id="ML994641">
    <property type="protein sequence ID" value="KAF2183689.1"/>
    <property type="molecule type" value="Genomic_DNA"/>
</dbReference>
<evidence type="ECO:0000313" key="2">
    <source>
        <dbReference type="Proteomes" id="UP000800200"/>
    </source>
</evidence>
<evidence type="ECO:0000313" key="1">
    <source>
        <dbReference type="EMBL" id="KAF2183689.1"/>
    </source>
</evidence>
<dbReference type="Proteomes" id="UP000800200">
    <property type="component" value="Unassembled WGS sequence"/>
</dbReference>
<organism evidence="1 2">
    <name type="scientific">Zopfia rhizophila CBS 207.26</name>
    <dbReference type="NCBI Taxonomy" id="1314779"/>
    <lineage>
        <taxon>Eukaryota</taxon>
        <taxon>Fungi</taxon>
        <taxon>Dikarya</taxon>
        <taxon>Ascomycota</taxon>
        <taxon>Pezizomycotina</taxon>
        <taxon>Dothideomycetes</taxon>
        <taxon>Dothideomycetes incertae sedis</taxon>
        <taxon>Zopfiaceae</taxon>
        <taxon>Zopfia</taxon>
    </lineage>
</organism>
<name>A0A6A6DZH3_9PEZI</name>
<keyword evidence="2" id="KW-1185">Reference proteome</keyword>
<protein>
    <submittedName>
        <fullName evidence="1">Uncharacterized protein</fullName>
    </submittedName>
</protein>
<dbReference type="OrthoDB" id="4980591at2759"/>
<gene>
    <name evidence="1" type="ORF">K469DRAFT_206242</name>
</gene>
<accession>A0A6A6DZH3</accession>